<reference evidence="2 3" key="1">
    <citation type="submission" date="2020-08" db="EMBL/GenBank/DDBJ databases">
        <title>Genomic Encyclopedia of Type Strains, Phase IV (KMG-IV): sequencing the most valuable type-strain genomes for metagenomic binning, comparative biology and taxonomic classification.</title>
        <authorList>
            <person name="Goeker M."/>
        </authorList>
    </citation>
    <scope>NUCLEOTIDE SEQUENCE [LARGE SCALE GENOMIC DNA]</scope>
    <source>
        <strain evidence="2 3">DSM 17976</strain>
    </source>
</reference>
<keyword evidence="1" id="KW-0732">Signal</keyword>
<organism evidence="2 3">
    <name type="scientific">Runella defluvii</name>
    <dbReference type="NCBI Taxonomy" id="370973"/>
    <lineage>
        <taxon>Bacteria</taxon>
        <taxon>Pseudomonadati</taxon>
        <taxon>Bacteroidota</taxon>
        <taxon>Cytophagia</taxon>
        <taxon>Cytophagales</taxon>
        <taxon>Spirosomataceae</taxon>
        <taxon>Runella</taxon>
    </lineage>
</organism>
<proteinExistence type="predicted"/>
<name>A0A7W5ZLZ8_9BACT</name>
<gene>
    <name evidence="2" type="ORF">FHS57_003729</name>
</gene>
<keyword evidence="3" id="KW-1185">Reference proteome</keyword>
<dbReference type="RefSeq" id="WP_183976217.1">
    <property type="nucleotide sequence ID" value="NZ_JACIBY010000007.1"/>
</dbReference>
<sequence length="650" mass="72994">MKTIRYIVLMALVFLPLAKTMAQHFPVQATFYSKPPYPIFLSDYANPVGQNLTLKVLLRDLNLGPTQIYFRFRISSNRMTVGNPSFRGNLPIFTLTPGIVQTFTQADFGKYFEWTNLGMNPFSYALPLPEGIYTFSVEIMDALTNKPLSKSEQLPPVWLIVNDPPLLAQPQNESIQKIQNPQNLVFQWMPRHRQANTVEYQFTLTELLVPDNFNGNLQNLFLSQPPYYRTTTLNPSFLYGPTLPPLIAGRTYGFRVRAVAKKGFEDIGIFRNDGYSEVGIFHYGEKNRAPVILSARWGNDAKPLITWKGIERHAQFEVFYKKTTVTEEVSFPYFSLSNPYLQKVGENTYAGKINAVSDVKSSYTFRVSGITGVSGEEALSSGLVTLPPIDWSKITINGITRDDEDYLGLLAGKSRKDNPNPLVATCQNPRINPTDTKTNAVVLGDTLHAGGTDVVVVSDEYVKALIKTPSGGTTDVKLYYSADFQINQYNELISGYLTGEVTNHRIKLLSSGNAVGEEDITNQQLISLGVRTDSLKVLANQFHDQSKQQLSYTTAYRYISVISTSLPILLNLLKAKHVLLQESIQVLNGELAKNLSNQQRTQLQTMRTKLTAQSNETQRNMDRLGTYIQNFGGRKFPNEVQGLLLLQLFL</sequence>
<feature type="signal peptide" evidence="1">
    <location>
        <begin position="1"/>
        <end position="22"/>
    </location>
</feature>
<evidence type="ECO:0000256" key="1">
    <source>
        <dbReference type="SAM" id="SignalP"/>
    </source>
</evidence>
<dbReference type="AlphaFoldDB" id="A0A7W5ZLZ8"/>
<feature type="chain" id="PRO_5031048676" evidence="1">
    <location>
        <begin position="23"/>
        <end position="650"/>
    </location>
</feature>
<comment type="caution">
    <text evidence="2">The sequence shown here is derived from an EMBL/GenBank/DDBJ whole genome shotgun (WGS) entry which is preliminary data.</text>
</comment>
<protein>
    <submittedName>
        <fullName evidence="2">Uncharacterized protein</fullName>
    </submittedName>
</protein>
<dbReference type="Proteomes" id="UP000541352">
    <property type="component" value="Unassembled WGS sequence"/>
</dbReference>
<accession>A0A7W5ZLZ8</accession>
<evidence type="ECO:0000313" key="3">
    <source>
        <dbReference type="Proteomes" id="UP000541352"/>
    </source>
</evidence>
<evidence type="ECO:0000313" key="2">
    <source>
        <dbReference type="EMBL" id="MBB3839720.1"/>
    </source>
</evidence>
<dbReference type="EMBL" id="JACIBY010000007">
    <property type="protein sequence ID" value="MBB3839720.1"/>
    <property type="molecule type" value="Genomic_DNA"/>
</dbReference>